<dbReference type="Proteomes" id="UP000037923">
    <property type="component" value="Unassembled WGS sequence"/>
</dbReference>
<dbReference type="AlphaFoldDB" id="A0A0M9G4E2"/>
<gene>
    <name evidence="2" type="ORF">ABB37_03205</name>
</gene>
<dbReference type="OrthoDB" id="273315at2759"/>
<reference evidence="2 3" key="1">
    <citation type="submission" date="2015-07" db="EMBL/GenBank/DDBJ databases">
        <title>High-quality genome of monoxenous trypanosomatid Leptomonas pyrrhocoris.</title>
        <authorList>
            <person name="Flegontov P."/>
            <person name="Butenko A."/>
            <person name="Firsov S."/>
            <person name="Vlcek C."/>
            <person name="Logacheva M.D."/>
            <person name="Field M."/>
            <person name="Filatov D."/>
            <person name="Flegontova O."/>
            <person name="Gerasimov E."/>
            <person name="Jackson A.P."/>
            <person name="Kelly S."/>
            <person name="Opperdoes F."/>
            <person name="O'Reilly A."/>
            <person name="Votypka J."/>
            <person name="Yurchenko V."/>
            <person name="Lukes J."/>
        </authorList>
    </citation>
    <scope>NUCLEOTIDE SEQUENCE [LARGE SCALE GENOMIC DNA]</scope>
    <source>
        <strain evidence="2">H10</strain>
    </source>
</reference>
<protein>
    <submittedName>
        <fullName evidence="2">Uncharacterized protein</fullName>
    </submittedName>
</protein>
<dbReference type="RefSeq" id="XP_015660472.1">
    <property type="nucleotide sequence ID" value="XM_015800465.1"/>
</dbReference>
<evidence type="ECO:0000313" key="2">
    <source>
        <dbReference type="EMBL" id="KPA82033.1"/>
    </source>
</evidence>
<organism evidence="2 3">
    <name type="scientific">Leptomonas pyrrhocoris</name>
    <name type="common">Firebug parasite</name>
    <dbReference type="NCBI Taxonomy" id="157538"/>
    <lineage>
        <taxon>Eukaryota</taxon>
        <taxon>Discoba</taxon>
        <taxon>Euglenozoa</taxon>
        <taxon>Kinetoplastea</taxon>
        <taxon>Metakinetoplastina</taxon>
        <taxon>Trypanosomatida</taxon>
        <taxon>Trypanosomatidae</taxon>
        <taxon>Leishmaniinae</taxon>
        <taxon>Leptomonas</taxon>
    </lineage>
</organism>
<sequence>MPREVYTCSEFPSHLPSLLHRHPTATTLLLQLSPVTAASDAKQTSHTAQYRLLPAPSQASWADGPTDFITFYAVLLRQTGGEEDGASEGPRFDWSSAAADGAACIENVSLLVGHASHITLQWCALLQHALSVTSLLLTASSCRGDEGADLFSPSFGSEGDGVSCLNSRRYATQGVSRLLVRLAPFVPPLQWDRHVDGVLGSQHFVCTSHRCFLSGKSSADEGDRSEVVGCSGEYERGATRDSSGAAAAAAATGEEEGGHKQLPCEGSSLLQRRRHEQHGCTATVSLPPLPLRIAAVLNGNVPLPQSPLPPNTICVLCLVAHDGCSLTSSSCAASAASSAPITQGSEPNAFDCICDFLADAVMPIVSLAVVGGSWARTPSGELRRDVCKARGKLGNSYAIQLPNRPDSFAEQRARSVTFVVDFSTPLLRELARSAANARSTCDAMVSKERHGISRQIAAAMQEALGQLVSANIDVFSFPPREKGSTAAAAVHDDVSSAAHAAGGSAPLTREVLCRSIAESVSRIVSCSPHPEFKTEVVRLLWGTEVADTSVAVGARAPWSLPSVDVIQRRIERCLLASSSE</sequence>
<accession>A0A0M9G4E2</accession>
<keyword evidence="3" id="KW-1185">Reference proteome</keyword>
<feature type="region of interest" description="Disordered" evidence="1">
    <location>
        <begin position="235"/>
        <end position="263"/>
    </location>
</feature>
<dbReference type="GeneID" id="26903496"/>
<comment type="caution">
    <text evidence="2">The sequence shown here is derived from an EMBL/GenBank/DDBJ whole genome shotgun (WGS) entry which is preliminary data.</text>
</comment>
<dbReference type="OMA" id="CDFISRD"/>
<name>A0A0M9G4E2_LEPPY</name>
<evidence type="ECO:0000313" key="3">
    <source>
        <dbReference type="Proteomes" id="UP000037923"/>
    </source>
</evidence>
<dbReference type="VEuPathDB" id="TriTrypDB:LpyrH10_05_0650"/>
<dbReference type="EMBL" id="LGTL01000005">
    <property type="protein sequence ID" value="KPA82033.1"/>
    <property type="molecule type" value="Genomic_DNA"/>
</dbReference>
<proteinExistence type="predicted"/>
<evidence type="ECO:0000256" key="1">
    <source>
        <dbReference type="SAM" id="MobiDB-lite"/>
    </source>
</evidence>